<evidence type="ECO:0000313" key="1">
    <source>
        <dbReference type="EMBL" id="MCD1609856.1"/>
    </source>
</evidence>
<gene>
    <name evidence="1" type="ORF">K7H17_18545</name>
</gene>
<reference evidence="1" key="1">
    <citation type="submission" date="2021-08" db="EMBL/GenBank/DDBJ databases">
        <title>Isolation and characterization of neutrophilic mixotrophic iron-oxidizing bacteria from deep-sea hydrothermal vents.</title>
        <authorList>
            <person name="He Y."/>
        </authorList>
    </citation>
    <scope>NUCLEOTIDE SEQUENCE</scope>
    <source>
        <strain evidence="1">IOP_13</strain>
    </source>
</reference>
<accession>A0A9X1N8E5</accession>
<dbReference type="EMBL" id="JAINWF010000013">
    <property type="protein sequence ID" value="MCD1609856.1"/>
    <property type="molecule type" value="Genomic_DNA"/>
</dbReference>
<keyword evidence="2" id="KW-1185">Reference proteome</keyword>
<protein>
    <submittedName>
        <fullName evidence="1">Uncharacterized protein</fullName>
    </submittedName>
</protein>
<dbReference type="AlphaFoldDB" id="A0A9X1N8E5"/>
<sequence>MSNFDQLLRPFQLRRLIVDLENDSVLIEAATDVGSVQIDLHELHINGGADLLSHSFDAGDKALIDRFRAAIQKDFQ</sequence>
<dbReference type="RefSeq" id="WP_102833291.1">
    <property type="nucleotide sequence ID" value="NZ_JAINWF010000013.1"/>
</dbReference>
<dbReference type="Proteomes" id="UP001138989">
    <property type="component" value="Unassembled WGS sequence"/>
</dbReference>
<evidence type="ECO:0000313" key="2">
    <source>
        <dbReference type="Proteomes" id="UP001138989"/>
    </source>
</evidence>
<comment type="caution">
    <text evidence="1">The sequence shown here is derived from an EMBL/GenBank/DDBJ whole genome shotgun (WGS) entry which is preliminary data.</text>
</comment>
<name>A0A9X1N8E5_9GAMM</name>
<organism evidence="1 2">
    <name type="scientific">Stutzerimonas kunmingensis</name>
    <dbReference type="NCBI Taxonomy" id="1211807"/>
    <lineage>
        <taxon>Bacteria</taxon>
        <taxon>Pseudomonadati</taxon>
        <taxon>Pseudomonadota</taxon>
        <taxon>Gammaproteobacteria</taxon>
        <taxon>Pseudomonadales</taxon>
        <taxon>Pseudomonadaceae</taxon>
        <taxon>Stutzerimonas</taxon>
    </lineage>
</organism>
<proteinExistence type="predicted"/>